<proteinExistence type="predicted"/>
<feature type="domain" description="VanZ-like" evidence="1">
    <location>
        <begin position="40"/>
        <end position="107"/>
    </location>
</feature>
<dbReference type="InterPro" id="IPR006976">
    <property type="entry name" value="VanZ-like"/>
</dbReference>
<dbReference type="EMBL" id="MEWG01000005">
    <property type="protein sequence ID" value="OGC78232.1"/>
    <property type="molecule type" value="Genomic_DNA"/>
</dbReference>
<evidence type="ECO:0000313" key="2">
    <source>
        <dbReference type="EMBL" id="OGC78232.1"/>
    </source>
</evidence>
<organism evidence="2 3">
    <name type="scientific">candidate division WWE3 bacterium RIFOXYD1_FULL_39_9</name>
    <dbReference type="NCBI Taxonomy" id="1802649"/>
    <lineage>
        <taxon>Bacteria</taxon>
        <taxon>Katanobacteria</taxon>
    </lineage>
</organism>
<sequence>MKKYRWLPALVVMAIIFAVSSVPGQLVNSVGLGKESYHINGHFFLFFALYVAYFKATGSLVKSLVLTIAYGLFDEFHQSFIPLRSPSLFDILVDTAGGLLAGIMIWKLQPILPKKLKNWLLS</sequence>
<dbReference type="Pfam" id="PF04892">
    <property type="entry name" value="VanZ"/>
    <property type="match status" value="1"/>
</dbReference>
<comment type="caution">
    <text evidence="2">The sequence shown here is derived from an EMBL/GenBank/DDBJ whole genome shotgun (WGS) entry which is preliminary data.</text>
</comment>
<reference evidence="2 3" key="1">
    <citation type="journal article" date="2016" name="Nat. Commun.">
        <title>Thousands of microbial genomes shed light on interconnected biogeochemical processes in an aquifer system.</title>
        <authorList>
            <person name="Anantharaman K."/>
            <person name="Brown C.T."/>
            <person name="Hug L.A."/>
            <person name="Sharon I."/>
            <person name="Castelle C.J."/>
            <person name="Probst A.J."/>
            <person name="Thomas B.C."/>
            <person name="Singh A."/>
            <person name="Wilkins M.J."/>
            <person name="Karaoz U."/>
            <person name="Brodie E.L."/>
            <person name="Williams K.H."/>
            <person name="Hubbard S.S."/>
            <person name="Banfield J.F."/>
        </authorList>
    </citation>
    <scope>NUCLEOTIDE SEQUENCE [LARGE SCALE GENOMIC DNA]</scope>
</reference>
<dbReference type="NCBIfam" id="NF037970">
    <property type="entry name" value="vanZ_1"/>
    <property type="match status" value="1"/>
</dbReference>
<evidence type="ECO:0000259" key="1">
    <source>
        <dbReference type="Pfam" id="PF04892"/>
    </source>
</evidence>
<protein>
    <recommendedName>
        <fullName evidence="1">VanZ-like domain-containing protein</fullName>
    </recommendedName>
</protein>
<gene>
    <name evidence="2" type="ORF">A2619_02715</name>
</gene>
<name>A0A1F4X985_UNCKA</name>
<dbReference type="Proteomes" id="UP000176815">
    <property type="component" value="Unassembled WGS sequence"/>
</dbReference>
<dbReference type="AlphaFoldDB" id="A0A1F4X985"/>
<accession>A0A1F4X985</accession>
<evidence type="ECO:0000313" key="3">
    <source>
        <dbReference type="Proteomes" id="UP000176815"/>
    </source>
</evidence>